<dbReference type="InterPro" id="IPR005135">
    <property type="entry name" value="Endo/exonuclease/phosphatase"/>
</dbReference>
<evidence type="ECO:0000313" key="3">
    <source>
        <dbReference type="RefSeq" id="XP_056694850.1"/>
    </source>
</evidence>
<dbReference type="InterPro" id="IPR036691">
    <property type="entry name" value="Endo/exonu/phosph_ase_sf"/>
</dbReference>
<dbReference type="GeneID" id="130469528"/>
<dbReference type="SUPFAM" id="SSF56219">
    <property type="entry name" value="DNase I-like"/>
    <property type="match status" value="1"/>
</dbReference>
<reference evidence="3" key="2">
    <citation type="submission" date="2025-08" db="UniProtKB">
        <authorList>
            <consortium name="RefSeq"/>
        </authorList>
    </citation>
    <scope>IDENTIFICATION</scope>
    <source>
        <tissue evidence="3">Leaf</tissue>
    </source>
</reference>
<name>A0ABM3RGW0_SPIOL</name>
<proteinExistence type="predicted"/>
<dbReference type="PANTHER" id="PTHR35218">
    <property type="entry name" value="RNASE H DOMAIN-CONTAINING PROTEIN"/>
    <property type="match status" value="1"/>
</dbReference>
<sequence length="301" mass="34518">MSIKILMWNVQGAGKQAFMATLKEIIRINNPTVIVLVETHLSGEKAQRVCDRIGFSGQTRVEAQGFSGGIWLFWKEEEVSVTPFEAHGQHLTIEIAKIGDTPWLFSAVYASPDSIARRELWKALEYAKQNFSGPWLLTGDFNETRTMDERHGVGGSEMQRRCINFSNWMESNGLIDLGFSGPRYTWFRGDTPSTFKAARLDRFMANEEWHLKFEDAAVKHLPKACSDHCPIILSTNGFAPIPMVLKPFRFQAAWLTHEKFEEFISANWNNSVPLIPFLAEFSSRLNVWNKEIFHNIFRKKI</sequence>
<organism evidence="2 3">
    <name type="scientific">Spinacia oleracea</name>
    <name type="common">Spinach</name>
    <dbReference type="NCBI Taxonomy" id="3562"/>
    <lineage>
        <taxon>Eukaryota</taxon>
        <taxon>Viridiplantae</taxon>
        <taxon>Streptophyta</taxon>
        <taxon>Embryophyta</taxon>
        <taxon>Tracheophyta</taxon>
        <taxon>Spermatophyta</taxon>
        <taxon>Magnoliopsida</taxon>
        <taxon>eudicotyledons</taxon>
        <taxon>Gunneridae</taxon>
        <taxon>Pentapetalae</taxon>
        <taxon>Caryophyllales</taxon>
        <taxon>Chenopodiaceae</taxon>
        <taxon>Chenopodioideae</taxon>
        <taxon>Anserineae</taxon>
        <taxon>Spinacia</taxon>
    </lineage>
</organism>
<dbReference type="Proteomes" id="UP000813463">
    <property type="component" value="Chromosome 3"/>
</dbReference>
<feature type="domain" description="Endonuclease/exonuclease/phosphatase" evidence="1">
    <location>
        <begin position="8"/>
        <end position="228"/>
    </location>
</feature>
<dbReference type="Gene3D" id="3.60.10.10">
    <property type="entry name" value="Endonuclease/exonuclease/phosphatase"/>
    <property type="match status" value="1"/>
</dbReference>
<evidence type="ECO:0000259" key="1">
    <source>
        <dbReference type="Pfam" id="PF03372"/>
    </source>
</evidence>
<dbReference type="PANTHER" id="PTHR35218:SF9">
    <property type="entry name" value="ENDONUCLEASE_EXONUCLEASE_PHOSPHATASE DOMAIN-CONTAINING PROTEIN"/>
    <property type="match status" value="1"/>
</dbReference>
<gene>
    <name evidence="3" type="primary">LOC130469528</name>
</gene>
<reference evidence="2" key="1">
    <citation type="journal article" date="2021" name="Nat. Commun.">
        <title>Genomic analyses provide insights into spinach domestication and the genetic basis of agronomic traits.</title>
        <authorList>
            <person name="Cai X."/>
            <person name="Sun X."/>
            <person name="Xu C."/>
            <person name="Sun H."/>
            <person name="Wang X."/>
            <person name="Ge C."/>
            <person name="Zhang Z."/>
            <person name="Wang Q."/>
            <person name="Fei Z."/>
            <person name="Jiao C."/>
            <person name="Wang Q."/>
        </authorList>
    </citation>
    <scope>NUCLEOTIDE SEQUENCE [LARGE SCALE GENOMIC DNA]</scope>
    <source>
        <strain evidence="2">cv. Varoflay</strain>
    </source>
</reference>
<accession>A0ABM3RGW0</accession>
<dbReference type="RefSeq" id="XP_056694850.1">
    <property type="nucleotide sequence ID" value="XM_056838872.1"/>
</dbReference>
<dbReference type="Pfam" id="PF03372">
    <property type="entry name" value="Exo_endo_phos"/>
    <property type="match status" value="1"/>
</dbReference>
<evidence type="ECO:0000313" key="2">
    <source>
        <dbReference type="Proteomes" id="UP000813463"/>
    </source>
</evidence>
<protein>
    <recommendedName>
        <fullName evidence="1">Endonuclease/exonuclease/phosphatase domain-containing protein</fullName>
    </recommendedName>
</protein>
<keyword evidence="2" id="KW-1185">Reference proteome</keyword>